<reference evidence="4 5" key="1">
    <citation type="submission" date="2019-02" db="EMBL/GenBank/DDBJ databases">
        <authorList>
            <person name="Fomenkov A."/>
            <person name="Dubinina G."/>
            <person name="Grabovich M."/>
            <person name="Vincze T."/>
            <person name="Roberts R.J."/>
        </authorList>
    </citation>
    <scope>NUCLEOTIDE SEQUENCE [LARGE SCALE GENOMIC DNA]</scope>
    <source>
        <strain evidence="4 5">P</strain>
    </source>
</reference>
<dbReference type="OrthoDB" id="9770528at2"/>
<feature type="active site" description="Charge relay system" evidence="1">
    <location>
        <position position="302"/>
    </location>
</feature>
<dbReference type="Pfam" id="PF05448">
    <property type="entry name" value="AXE1"/>
    <property type="match status" value="1"/>
</dbReference>
<dbReference type="Gene3D" id="3.40.50.1820">
    <property type="entry name" value="alpha/beta hydrolase"/>
    <property type="match status" value="1"/>
</dbReference>
<dbReference type="EMBL" id="CP035807">
    <property type="protein sequence ID" value="QEN03681.1"/>
    <property type="molecule type" value="Genomic_DNA"/>
</dbReference>
<evidence type="ECO:0000256" key="2">
    <source>
        <dbReference type="PIRSR" id="PIRSR639069-2"/>
    </source>
</evidence>
<accession>A0A5C1Q875</accession>
<sequence>MPQLDKPLEELKEYKGISPCPIDIDEYWERALSLLDTFDWDVKFTRVEKGVPYASCYDLTFTGVKGARIYAKYIKPSVEGKKNPGIIKFHGYHGNSGDWQDGFSLVAAGFSYAALDCRGQSGKSQDKTELYGHTFNGQIVRGLEDGKDNLAFRDIYLDCVQLTRIVMDLPEVDEDNIAVTGASQGGGLTLACASLEPRIKYVAPIYPFLSDYKRVWDMDLDIDAYAEIRHYFRQYDPLHIKEDEIFNTLGYIDIKNLTNRIKGEVLMTITLMDNICPPSTQFAAYNNIESRKESIIYYDYGHEHLPGLSDILFDFFMKMKSNR</sequence>
<feature type="binding site" evidence="2">
    <location>
        <position position="92"/>
    </location>
    <ligand>
        <name>substrate</name>
    </ligand>
</feature>
<dbReference type="InterPro" id="IPR029058">
    <property type="entry name" value="AB_hydrolase_fold"/>
</dbReference>
<dbReference type="InterPro" id="IPR039069">
    <property type="entry name" value="CE7"/>
</dbReference>
<evidence type="ECO:0000256" key="1">
    <source>
        <dbReference type="PIRSR" id="PIRSR639069-1"/>
    </source>
</evidence>
<dbReference type="AlphaFoldDB" id="A0A5C1Q875"/>
<name>A0A5C1Q875_9SPIO</name>
<organism evidence="4 5">
    <name type="scientific">Thiospirochaeta perfilievii</name>
    <dbReference type="NCBI Taxonomy" id="252967"/>
    <lineage>
        <taxon>Bacteria</taxon>
        <taxon>Pseudomonadati</taxon>
        <taxon>Spirochaetota</taxon>
        <taxon>Spirochaetia</taxon>
        <taxon>Spirochaetales</taxon>
        <taxon>Spirochaetaceae</taxon>
        <taxon>Thiospirochaeta</taxon>
    </lineage>
</organism>
<feature type="active site" description="Nucleophile" evidence="1">
    <location>
        <position position="183"/>
    </location>
</feature>
<evidence type="ECO:0000259" key="3">
    <source>
        <dbReference type="Pfam" id="PF05448"/>
    </source>
</evidence>
<gene>
    <name evidence="4" type="ORF">EW093_02850</name>
</gene>
<dbReference type="KEGG" id="sper:EW093_02850"/>
<feature type="domain" description="Acetyl xylan esterase" evidence="3">
    <location>
        <begin position="1"/>
        <end position="315"/>
    </location>
</feature>
<dbReference type="SUPFAM" id="SSF53474">
    <property type="entry name" value="alpha/beta-Hydrolases"/>
    <property type="match status" value="1"/>
</dbReference>
<evidence type="ECO:0000313" key="5">
    <source>
        <dbReference type="Proteomes" id="UP000323824"/>
    </source>
</evidence>
<keyword evidence="5" id="KW-1185">Reference proteome</keyword>
<dbReference type="GO" id="GO:0005976">
    <property type="term" value="P:polysaccharide metabolic process"/>
    <property type="evidence" value="ECO:0007669"/>
    <property type="project" value="TreeGrafter"/>
</dbReference>
<evidence type="ECO:0000313" key="4">
    <source>
        <dbReference type="EMBL" id="QEN03681.1"/>
    </source>
</evidence>
<dbReference type="GO" id="GO:0052689">
    <property type="term" value="F:carboxylic ester hydrolase activity"/>
    <property type="evidence" value="ECO:0007669"/>
    <property type="project" value="TreeGrafter"/>
</dbReference>
<dbReference type="Proteomes" id="UP000323824">
    <property type="component" value="Chromosome"/>
</dbReference>
<reference evidence="4 5" key="2">
    <citation type="submission" date="2019-09" db="EMBL/GenBank/DDBJ databases">
        <title>Complete Genome Sequence and Methylome Analysis of free living Spirochaetas.</title>
        <authorList>
            <person name="Leshcheva N."/>
            <person name="Mikheeva N."/>
        </authorList>
    </citation>
    <scope>NUCLEOTIDE SEQUENCE [LARGE SCALE GENOMIC DNA]</scope>
    <source>
        <strain evidence="4 5">P</strain>
    </source>
</reference>
<dbReference type="RefSeq" id="WP_149566939.1">
    <property type="nucleotide sequence ID" value="NZ_CP035807.1"/>
</dbReference>
<feature type="active site" description="Charge relay system" evidence="1">
    <location>
        <position position="273"/>
    </location>
</feature>
<proteinExistence type="predicted"/>
<protein>
    <submittedName>
        <fullName evidence="4">Acetylxylan esterase</fullName>
    </submittedName>
</protein>
<dbReference type="InterPro" id="IPR008391">
    <property type="entry name" value="AXE1_dom"/>
</dbReference>
<dbReference type="PANTHER" id="PTHR40111:SF1">
    <property type="entry name" value="CEPHALOSPORIN-C DEACETYLASE"/>
    <property type="match status" value="1"/>
</dbReference>
<dbReference type="PANTHER" id="PTHR40111">
    <property type="entry name" value="CEPHALOSPORIN-C DEACETYLASE"/>
    <property type="match status" value="1"/>
</dbReference>